<sequence>PVHKSWMGAFTQDAAVCQRYYHAGVPVWYIRNEIFFPLNTNVVHIVNFTRPHHIITDHFHDNASKAFPLLYIGPGGEHHHFRLCQLSQCCFDPINTPQPPTGAFYGISMPVGDHKCKTVAAQLGGFGRVSRQKLGVVCGNLCTCKLEPH</sequence>
<keyword evidence="2" id="KW-1185">Reference proteome</keyword>
<feature type="non-terminal residue" evidence="1">
    <location>
        <position position="1"/>
    </location>
</feature>
<dbReference type="InParanoid" id="F8PFT6"/>
<evidence type="ECO:0000313" key="2">
    <source>
        <dbReference type="Proteomes" id="UP000008063"/>
    </source>
</evidence>
<protein>
    <submittedName>
        <fullName evidence="1">Uncharacterized protein</fullName>
    </submittedName>
</protein>
<gene>
    <name evidence="1" type="ORF">SERLA73DRAFT_44473</name>
</gene>
<reference evidence="2" key="1">
    <citation type="journal article" date="2011" name="Science">
        <title>The plant cell wall-decomposing machinery underlies the functional diversity of forest fungi.</title>
        <authorList>
            <person name="Eastwood D.C."/>
            <person name="Floudas D."/>
            <person name="Binder M."/>
            <person name="Majcherczyk A."/>
            <person name="Schneider P."/>
            <person name="Aerts A."/>
            <person name="Asiegbu F.O."/>
            <person name="Baker S.E."/>
            <person name="Barry K."/>
            <person name="Bendiksby M."/>
            <person name="Blumentritt M."/>
            <person name="Coutinho P.M."/>
            <person name="Cullen D."/>
            <person name="de Vries R.P."/>
            <person name="Gathman A."/>
            <person name="Goodell B."/>
            <person name="Henrissat B."/>
            <person name="Ihrmark K."/>
            <person name="Kauserud H."/>
            <person name="Kohler A."/>
            <person name="LaButti K."/>
            <person name="Lapidus A."/>
            <person name="Lavin J.L."/>
            <person name="Lee Y.-H."/>
            <person name="Lindquist E."/>
            <person name="Lilly W."/>
            <person name="Lucas S."/>
            <person name="Morin E."/>
            <person name="Murat C."/>
            <person name="Oguiza J.A."/>
            <person name="Park J."/>
            <person name="Pisabarro A.G."/>
            <person name="Riley R."/>
            <person name="Rosling A."/>
            <person name="Salamov A."/>
            <person name="Schmidt O."/>
            <person name="Schmutz J."/>
            <person name="Skrede I."/>
            <person name="Stenlid J."/>
            <person name="Wiebenga A."/>
            <person name="Xie X."/>
            <person name="Kuees U."/>
            <person name="Hibbett D.S."/>
            <person name="Hoffmeister D."/>
            <person name="Hoegberg N."/>
            <person name="Martin F."/>
            <person name="Grigoriev I.V."/>
            <person name="Watkinson S.C."/>
        </authorList>
    </citation>
    <scope>NUCLEOTIDE SEQUENCE [LARGE SCALE GENOMIC DNA]</scope>
    <source>
        <strain evidence="2">strain S7.3</strain>
    </source>
</reference>
<dbReference type="AlphaFoldDB" id="F8PFT6"/>
<dbReference type="HOGENOM" id="CLU_1754177_0_0_1"/>
<dbReference type="Proteomes" id="UP000008063">
    <property type="component" value="Unassembled WGS sequence"/>
</dbReference>
<name>F8PFT6_SERL3</name>
<proteinExistence type="predicted"/>
<accession>F8PFT6</accession>
<organism evidence="2">
    <name type="scientific">Serpula lacrymans var. lacrymans (strain S7.3)</name>
    <name type="common">Dry rot fungus</name>
    <dbReference type="NCBI Taxonomy" id="936435"/>
    <lineage>
        <taxon>Eukaryota</taxon>
        <taxon>Fungi</taxon>
        <taxon>Dikarya</taxon>
        <taxon>Basidiomycota</taxon>
        <taxon>Agaricomycotina</taxon>
        <taxon>Agaricomycetes</taxon>
        <taxon>Agaricomycetidae</taxon>
        <taxon>Boletales</taxon>
        <taxon>Coniophorineae</taxon>
        <taxon>Serpulaceae</taxon>
        <taxon>Serpula</taxon>
    </lineage>
</organism>
<dbReference type="EMBL" id="GL945474">
    <property type="protein sequence ID" value="EGO04287.1"/>
    <property type="molecule type" value="Genomic_DNA"/>
</dbReference>
<evidence type="ECO:0000313" key="1">
    <source>
        <dbReference type="EMBL" id="EGO04287.1"/>
    </source>
</evidence>